<dbReference type="GO" id="GO:0016491">
    <property type="term" value="F:oxidoreductase activity"/>
    <property type="evidence" value="ECO:0007669"/>
    <property type="project" value="TreeGrafter"/>
</dbReference>
<dbReference type="InterPro" id="IPR011989">
    <property type="entry name" value="ARM-like"/>
</dbReference>
<protein>
    <submittedName>
        <fullName evidence="1">PBS lyase HEAT domain protein repeat-containing protein</fullName>
    </submittedName>
</protein>
<dbReference type="EMBL" id="CP001338">
    <property type="protein sequence ID" value="ACL15885.1"/>
    <property type="molecule type" value="Genomic_DNA"/>
</dbReference>
<dbReference type="eggNOG" id="arCOG02966">
    <property type="taxonomic scope" value="Archaea"/>
</dbReference>
<dbReference type="PANTHER" id="PTHR12697:SF5">
    <property type="entry name" value="DEOXYHYPUSINE HYDROXYLASE"/>
    <property type="match status" value="1"/>
</dbReference>
<dbReference type="AlphaFoldDB" id="B8GKK2"/>
<organism evidence="1 2">
    <name type="scientific">Methanosphaerula palustris (strain ATCC BAA-1556 / DSM 19958 / E1-9c)</name>
    <dbReference type="NCBI Taxonomy" id="521011"/>
    <lineage>
        <taxon>Archaea</taxon>
        <taxon>Methanobacteriati</taxon>
        <taxon>Methanobacteriota</taxon>
        <taxon>Stenosarchaea group</taxon>
        <taxon>Methanomicrobia</taxon>
        <taxon>Methanomicrobiales</taxon>
        <taxon>Methanoregulaceae</taxon>
        <taxon>Methanosphaerula</taxon>
    </lineage>
</organism>
<dbReference type="InterPro" id="IPR004155">
    <property type="entry name" value="PBS_lyase_HEAT"/>
</dbReference>
<dbReference type="SMART" id="SM00567">
    <property type="entry name" value="EZ_HEAT"/>
    <property type="match status" value="5"/>
</dbReference>
<dbReference type="GO" id="GO:0016829">
    <property type="term" value="F:lyase activity"/>
    <property type="evidence" value="ECO:0007669"/>
    <property type="project" value="UniProtKB-KW"/>
</dbReference>
<name>B8GKK2_METPE</name>
<evidence type="ECO:0000313" key="1">
    <source>
        <dbReference type="EMBL" id="ACL15885.1"/>
    </source>
</evidence>
<proteinExistence type="predicted"/>
<dbReference type="KEGG" id="mpl:Mpal_0512"/>
<keyword evidence="1" id="KW-0456">Lyase</keyword>
<dbReference type="PANTHER" id="PTHR12697">
    <property type="entry name" value="PBS LYASE HEAT-LIKE PROTEIN"/>
    <property type="match status" value="1"/>
</dbReference>
<dbReference type="InterPro" id="IPR016024">
    <property type="entry name" value="ARM-type_fold"/>
</dbReference>
<accession>B8GKK2</accession>
<dbReference type="Pfam" id="PF13646">
    <property type="entry name" value="HEAT_2"/>
    <property type="match status" value="1"/>
</dbReference>
<sequence length="251" mass="26274">MTALIDIPLIGLPLTRLLIGLSGGVEIRRMQRRKNRKGLIVALSSDDPAIRYLAVDALGGLHDPAAIPSLVRCLTGEGGRDIRWKAAEALGNIGPAAVKPLVGALSSADEDVRWMAALALGATRDDRAIGPLIALFSDPDRFVRGRATVALGMIGSATVPALTSALTDPDPDLRWGAGVTFGIIRDPSTLPLLIHALGDPVDQVRAEILAAVAGFGAEAAESLRIQTDSGKPARDADIHRLLTSIEGNRLG</sequence>
<gene>
    <name evidence="1" type="ordered locus">Mpal_0512</name>
</gene>
<dbReference type="Gene3D" id="1.25.10.10">
    <property type="entry name" value="Leucine-rich Repeat Variant"/>
    <property type="match status" value="3"/>
</dbReference>
<dbReference type="SUPFAM" id="SSF48371">
    <property type="entry name" value="ARM repeat"/>
    <property type="match status" value="1"/>
</dbReference>
<dbReference type="STRING" id="521011.Mpal_0512"/>
<dbReference type="Proteomes" id="UP000002457">
    <property type="component" value="Chromosome"/>
</dbReference>
<reference evidence="1 2" key="1">
    <citation type="journal article" date="2015" name="Genome Announc.">
        <title>Complete Genome Sequence of Methanosphaerula palustris E1-9CT, a Hydrogenotrophic Methanogen Isolated from a Minerotrophic Fen Peatland.</title>
        <authorList>
            <person name="Cadillo-Quiroz H."/>
            <person name="Browne P."/>
            <person name="Kyrpides N."/>
            <person name="Woyke T."/>
            <person name="Goodwin L."/>
            <person name="Detter C."/>
            <person name="Yavitt J.B."/>
            <person name="Zinder S.H."/>
        </authorList>
    </citation>
    <scope>NUCLEOTIDE SEQUENCE [LARGE SCALE GENOMIC DNA]</scope>
    <source>
        <strain evidence="2">ATCC BAA-1556 / DSM 19958 / E1-9c</strain>
    </source>
</reference>
<keyword evidence="2" id="KW-1185">Reference proteome</keyword>
<dbReference type="OrthoDB" id="10495at2157"/>
<dbReference type="RefSeq" id="WP_012617204.1">
    <property type="nucleotide sequence ID" value="NC_011832.1"/>
</dbReference>
<dbReference type="Pfam" id="PF03130">
    <property type="entry name" value="HEAT_PBS"/>
    <property type="match status" value="1"/>
</dbReference>
<dbReference type="GeneID" id="7271928"/>
<dbReference type="HOGENOM" id="CLU_101012_1_0_2"/>
<evidence type="ECO:0000313" key="2">
    <source>
        <dbReference type="Proteomes" id="UP000002457"/>
    </source>
</evidence>